<feature type="domain" description="C3H1-type" evidence="6">
    <location>
        <begin position="259"/>
        <end position="286"/>
    </location>
</feature>
<accession>A0A5B7CBI3</accession>
<dbReference type="PANTHER" id="PTHR36886">
    <property type="entry name" value="PROTEIN FRIGIDA-ESSENTIAL 1"/>
    <property type="match status" value="1"/>
</dbReference>
<dbReference type="PROSITE" id="PS50103">
    <property type="entry name" value="ZF_C3H1"/>
    <property type="match status" value="3"/>
</dbReference>
<keyword evidence="3 4" id="KW-0862">Zinc</keyword>
<feature type="compositionally biased region" description="Basic and acidic residues" evidence="5">
    <location>
        <begin position="395"/>
        <end position="412"/>
    </location>
</feature>
<evidence type="ECO:0000256" key="5">
    <source>
        <dbReference type="SAM" id="MobiDB-lite"/>
    </source>
</evidence>
<dbReference type="Pfam" id="PF18044">
    <property type="entry name" value="zf-CCCH_4"/>
    <property type="match status" value="1"/>
</dbReference>
<name>A0A5B7CBI3_DAVIN</name>
<sequence length="1003" mass="111313">MSESVRKRKSLWDMKEETQLPAEISVNTACHERESYSSLHGGHGPKLSDLEGNNALKSKNCSLWPSLEPSDVSNIQKDESTSRNLNEIPETTKAWGGDKSYSISTGFNEWEQQNHSRSPENSWSQSRRYRRSRSRGRGRSRSRSRSRSWSRSPIPLRDYRRESYGWSDRRRSGSGVSSRPCRDFAVGKCRRGSQCRFLHQDNNNHSDGSRSEGDQAERWRSRQEHGEALKYVINEGPRDNPRNNVSDGYADKDESLRNSSKSTTCNDFLKGKCHRGSSCRYAHHSAFGENFNRSNRNAPFDHDHKRHPHKNSIPCKYYAMGKCNRDDCRFSHDGASCGDLKGMLRDDRYGHNVDEEKKSWNGPKWGEATGVADIAKSTGWGDSNVGNVSYADPTTAEKRTDDIGDRDLDNKSKSWNGPKWGDATGVSDSDVAKPTGWGNNNVENMNFAEPTAEKLTDNKRGHNLDNKKKSWNGPIWGDATGVSDVAKSTGWGNSNVENMTFAEPTTADKRTDERWGHSSDNQSRIWGSAKWEDKADQTDDSLFAHLGNGSNGVNMGITNSTGVAKSFDREELSLIPQGSHSQTLDGNSTYVHEQNMTQGASGQQLTTRVMHPMVSENSNIQQYHCKRGDNITTDDSIAVNGISISGNAMHPVLVPGQSFNQKGDRLGSLPPSFSGISQSQHMTSLNTSNGHNNDPNGSLQQIFSPLNPQNRAQIHHEESGKSLEMPEFRVPQANSGIPQSVATSELVAQKGNLPLSLTQIFGNGQLPQLYAALNPPNSTGFVLSLPNSASSAPPVASIDQLNLATRSQEQYYPIGDSIGPSKPGNSNEPHEQKNAMPLERLSPSCTGGPDSGKLQKSGSLEVECHENLKLKQQKPIANSEVEENNKIIAEKCKQEQENIHSGNVDADGRVAEGNSGKEEKEMRLFKVALVEFVKEILKPTWKEGQMSREVHKTIVKKVVDKVTSTTQGIHIPKTQDKIDQYLSYSKPKLTKLVQAYIERFLKS</sequence>
<dbReference type="InterPro" id="IPR041367">
    <property type="entry name" value="Znf-CCCH_4"/>
</dbReference>
<dbReference type="SMART" id="SM00356">
    <property type="entry name" value="ZnF_C3H1"/>
    <property type="match status" value="3"/>
</dbReference>
<feature type="region of interest" description="Disordered" evidence="5">
    <location>
        <begin position="385"/>
        <end position="444"/>
    </location>
</feature>
<evidence type="ECO:0000256" key="4">
    <source>
        <dbReference type="PROSITE-ProRule" id="PRU00723"/>
    </source>
</evidence>
<keyword evidence="1 4" id="KW-0479">Metal-binding</keyword>
<feature type="zinc finger region" description="C3H1-type" evidence="4">
    <location>
        <begin position="175"/>
        <end position="202"/>
    </location>
</feature>
<feature type="domain" description="C3H1-type" evidence="6">
    <location>
        <begin position="310"/>
        <end position="335"/>
    </location>
</feature>
<evidence type="ECO:0000313" key="7">
    <source>
        <dbReference type="EMBL" id="MPA76793.1"/>
    </source>
</evidence>
<dbReference type="Gene3D" id="3.30.1370.210">
    <property type="match status" value="1"/>
</dbReference>
<feature type="region of interest" description="Disordered" evidence="5">
    <location>
        <begin position="676"/>
        <end position="704"/>
    </location>
</feature>
<keyword evidence="2 4" id="KW-0863">Zinc-finger</keyword>
<feature type="zinc finger region" description="C3H1-type" evidence="4">
    <location>
        <begin position="259"/>
        <end position="286"/>
    </location>
</feature>
<dbReference type="EMBL" id="GHES01046234">
    <property type="protein sequence ID" value="MPA76793.1"/>
    <property type="molecule type" value="Transcribed_RNA"/>
</dbReference>
<evidence type="ECO:0000256" key="3">
    <source>
        <dbReference type="ARBA" id="ARBA00022833"/>
    </source>
</evidence>
<proteinExistence type="predicted"/>
<feature type="compositionally biased region" description="Basic and acidic residues" evidence="5">
    <location>
        <begin position="198"/>
        <end position="228"/>
    </location>
</feature>
<evidence type="ECO:0000256" key="2">
    <source>
        <dbReference type="ARBA" id="ARBA00022771"/>
    </source>
</evidence>
<feature type="compositionally biased region" description="Basic residues" evidence="5">
    <location>
        <begin position="127"/>
        <end position="148"/>
    </location>
</feature>
<protein>
    <submittedName>
        <fullName evidence="7">Putative zinc finger CCCH domain-containing protein 55</fullName>
    </submittedName>
</protein>
<feature type="region of interest" description="Disordered" evidence="5">
    <location>
        <begin position="198"/>
        <end position="261"/>
    </location>
</feature>
<dbReference type="PANTHER" id="PTHR36886:SF8">
    <property type="entry name" value="ZINC FINGER CCCH DOMAIN-CONTAINING PROTEIN 38"/>
    <property type="match status" value="1"/>
</dbReference>
<reference evidence="7" key="1">
    <citation type="submission" date="2019-08" db="EMBL/GenBank/DDBJ databases">
        <title>Reference gene set and small RNA set construction with multiple tissues from Davidia involucrata Baill.</title>
        <authorList>
            <person name="Yang H."/>
            <person name="Zhou C."/>
            <person name="Li G."/>
            <person name="Wang J."/>
            <person name="Gao P."/>
            <person name="Wang M."/>
            <person name="Wang R."/>
            <person name="Zhao Y."/>
        </authorList>
    </citation>
    <scope>NUCLEOTIDE SEQUENCE</scope>
    <source>
        <tissue evidence="7">Mixed with DoveR01_LX</tissue>
    </source>
</reference>
<dbReference type="GO" id="GO:0008270">
    <property type="term" value="F:zinc ion binding"/>
    <property type="evidence" value="ECO:0007669"/>
    <property type="project" value="UniProtKB-KW"/>
</dbReference>
<feature type="compositionally biased region" description="Polar residues" evidence="5">
    <location>
        <begin position="101"/>
        <end position="111"/>
    </location>
</feature>
<organism evidence="7">
    <name type="scientific">Davidia involucrata</name>
    <name type="common">Dove tree</name>
    <dbReference type="NCBI Taxonomy" id="16924"/>
    <lineage>
        <taxon>Eukaryota</taxon>
        <taxon>Viridiplantae</taxon>
        <taxon>Streptophyta</taxon>
        <taxon>Embryophyta</taxon>
        <taxon>Tracheophyta</taxon>
        <taxon>Spermatophyta</taxon>
        <taxon>Magnoliopsida</taxon>
        <taxon>eudicotyledons</taxon>
        <taxon>Gunneridae</taxon>
        <taxon>Pentapetalae</taxon>
        <taxon>asterids</taxon>
        <taxon>Cornales</taxon>
        <taxon>Nyssaceae</taxon>
        <taxon>Davidia</taxon>
    </lineage>
</organism>
<evidence type="ECO:0000256" key="1">
    <source>
        <dbReference type="ARBA" id="ARBA00022723"/>
    </source>
</evidence>
<feature type="region of interest" description="Disordered" evidence="5">
    <location>
        <begin position="59"/>
        <end position="151"/>
    </location>
</feature>
<evidence type="ECO:0000259" key="6">
    <source>
        <dbReference type="PROSITE" id="PS50103"/>
    </source>
</evidence>
<dbReference type="Pfam" id="PF00642">
    <property type="entry name" value="zf-CCCH"/>
    <property type="match status" value="1"/>
</dbReference>
<feature type="region of interest" description="Disordered" evidence="5">
    <location>
        <begin position="34"/>
        <end position="53"/>
    </location>
</feature>
<dbReference type="InterPro" id="IPR052650">
    <property type="entry name" value="Zinc_finger_CCCH"/>
</dbReference>
<dbReference type="AlphaFoldDB" id="A0A5B7CBI3"/>
<feature type="region of interest" description="Disordered" evidence="5">
    <location>
        <begin position="815"/>
        <end position="834"/>
    </location>
</feature>
<gene>
    <name evidence="7" type="ORF">Din_046234</name>
</gene>
<feature type="zinc finger region" description="C3H1-type" evidence="4">
    <location>
        <begin position="310"/>
        <end position="335"/>
    </location>
</feature>
<dbReference type="InterPro" id="IPR000571">
    <property type="entry name" value="Znf_CCCH"/>
</dbReference>
<dbReference type="Gene3D" id="4.10.1000.10">
    <property type="entry name" value="Zinc finger, CCCH-type"/>
    <property type="match status" value="1"/>
</dbReference>
<feature type="domain" description="C3H1-type" evidence="6">
    <location>
        <begin position="175"/>
        <end position="202"/>
    </location>
</feature>